<evidence type="ECO:0000313" key="2">
    <source>
        <dbReference type="EMBL" id="EKV29546.1"/>
    </source>
</evidence>
<evidence type="ECO:0000256" key="1">
    <source>
        <dbReference type="SAM" id="MobiDB-lite"/>
    </source>
</evidence>
<proteinExistence type="predicted"/>
<sequence length="212" mass="22728">MIEHILTALMFEPDWRLALALFHAFQQNTATLQEAPEAEALAHDLAAEMLLFLPVDQGRRLAPGLLLALAPEADGRRLEAAVDLGELIGEDPETLVDRAHARAQEQAGHLPLAIEPRASMPMAASVDPSPAVPPAVLRVVGSLNPDDLSGAIEANRQWGVILYRLLTVVPDAGAESDYSRWYAVWRALSAESSENAGVPPLPLQGGDTASPR</sequence>
<dbReference type="EMBL" id="ANHY01000012">
    <property type="protein sequence ID" value="EKV29546.1"/>
    <property type="molecule type" value="Genomic_DNA"/>
</dbReference>
<gene>
    <name evidence="2" type="ORF">C882_0368</name>
</gene>
<dbReference type="STRING" id="1238182.C882_0368"/>
<feature type="region of interest" description="Disordered" evidence="1">
    <location>
        <begin position="193"/>
        <end position="212"/>
    </location>
</feature>
<keyword evidence="3" id="KW-1185">Reference proteome</keyword>
<comment type="caution">
    <text evidence="2">The sequence shown here is derived from an EMBL/GenBank/DDBJ whole genome shotgun (WGS) entry which is preliminary data.</text>
</comment>
<evidence type="ECO:0000313" key="3">
    <source>
        <dbReference type="Proteomes" id="UP000009881"/>
    </source>
</evidence>
<protein>
    <submittedName>
        <fullName evidence="2">Uncharacterized protein</fullName>
    </submittedName>
</protein>
<reference evidence="2 3" key="1">
    <citation type="journal article" date="2013" name="Genome Announc.">
        <title>Draft Genome Sequence of an Alphaproteobacterium, Caenispirillum salinarum AK4(T), Isolated from a Solar Saltern.</title>
        <authorList>
            <person name="Khatri I."/>
            <person name="Singh A."/>
            <person name="Korpole S."/>
            <person name="Pinnaka A.K."/>
            <person name="Subramanian S."/>
        </authorList>
    </citation>
    <scope>NUCLEOTIDE SEQUENCE [LARGE SCALE GENOMIC DNA]</scope>
    <source>
        <strain evidence="2 3">AK4</strain>
    </source>
</reference>
<organism evidence="2 3">
    <name type="scientific">Caenispirillum salinarum AK4</name>
    <dbReference type="NCBI Taxonomy" id="1238182"/>
    <lineage>
        <taxon>Bacteria</taxon>
        <taxon>Pseudomonadati</taxon>
        <taxon>Pseudomonadota</taxon>
        <taxon>Alphaproteobacteria</taxon>
        <taxon>Rhodospirillales</taxon>
        <taxon>Novispirillaceae</taxon>
        <taxon>Caenispirillum</taxon>
    </lineage>
</organism>
<dbReference type="Proteomes" id="UP000009881">
    <property type="component" value="Unassembled WGS sequence"/>
</dbReference>
<dbReference type="AlphaFoldDB" id="K9HLX0"/>
<accession>K9HLX0</accession>
<name>K9HLX0_9PROT</name>